<protein>
    <recommendedName>
        <fullName evidence="6">Probable sugar-binding periplasmic protein</fullName>
    </recommendedName>
</protein>
<evidence type="ECO:0000256" key="3">
    <source>
        <dbReference type="ARBA" id="ARBA00022448"/>
    </source>
</evidence>
<dbReference type="InterPro" id="IPR006061">
    <property type="entry name" value="SBP_1_CS"/>
</dbReference>
<dbReference type="InterPro" id="IPR006059">
    <property type="entry name" value="SBP"/>
</dbReference>
<sequence length="427" mass="47501">MVRKAGVILVAATVLCATGGTLFAGGSGERRPAQEEITFTSWRTEDIQRMQRINRVFMEENPDIRVIFSPVSDQEYDAQMQAAIGAGVGAEIVFVRSYDPGRVLYDSNLLEPLNQLLPQLESFPPAAVDAWGTEEGTIYAIPFVGVTHGVYYNKGIFRKHNLSVPRTWDEFIQVSRTLKERGETVFAQGTQEGWPLYEVIYSGLGANFYGGEAARQKLLKGEMRLTDRPFVRAFEKALELEEFFPRDHSAIDYVSMQQMFGTGNAAMFIGGSWEIGIFEDLGLGDDLGWFPPPVERVGDRLQYCFHVDAGIGLSRGNSGNAAALSYLEWASTPEFAQLFMNELPGFFAYTPGNYDLNHPVASKMIDAAQDADLTVRTVWQYLSAQVPSGNELMEEALILMYNKAISPQEAAAKVQNGLNSWYPAFRN</sequence>
<keyword evidence="8" id="KW-1185">Reference proteome</keyword>
<dbReference type="InterPro" id="IPR050490">
    <property type="entry name" value="Bact_solute-bd_prot1"/>
</dbReference>
<dbReference type="PROSITE" id="PS01037">
    <property type="entry name" value="SBP_BACTERIAL_1"/>
    <property type="match status" value="1"/>
</dbReference>
<comment type="subcellular location">
    <subcellularLocation>
        <location evidence="1">Periplasm</location>
    </subcellularLocation>
</comment>
<evidence type="ECO:0000256" key="6">
    <source>
        <dbReference type="ARBA" id="ARBA00049753"/>
    </source>
</evidence>
<name>A0A2S4JJI0_9SPIO</name>
<accession>A0A2S4JJI0</accession>
<evidence type="ECO:0000256" key="1">
    <source>
        <dbReference type="ARBA" id="ARBA00004418"/>
    </source>
</evidence>
<dbReference type="GO" id="GO:0042597">
    <property type="term" value="C:periplasmic space"/>
    <property type="evidence" value="ECO:0007669"/>
    <property type="project" value="UniProtKB-SubCell"/>
</dbReference>
<organism evidence="7 8">
    <name type="scientific">Alkalispirochaeta sphaeroplastigenens</name>
    <dbReference type="NCBI Taxonomy" id="1187066"/>
    <lineage>
        <taxon>Bacteria</taxon>
        <taxon>Pseudomonadati</taxon>
        <taxon>Spirochaetota</taxon>
        <taxon>Spirochaetia</taxon>
        <taxon>Spirochaetales</taxon>
        <taxon>Spirochaetaceae</taxon>
        <taxon>Alkalispirochaeta</taxon>
    </lineage>
</organism>
<dbReference type="Gene3D" id="3.40.190.10">
    <property type="entry name" value="Periplasmic binding protein-like II"/>
    <property type="match status" value="2"/>
</dbReference>
<keyword evidence="3" id="KW-0813">Transport</keyword>
<keyword evidence="4" id="KW-0732">Signal</keyword>
<gene>
    <name evidence="7" type="ORF">AU468_10220</name>
</gene>
<dbReference type="Proteomes" id="UP000237350">
    <property type="component" value="Unassembled WGS sequence"/>
</dbReference>
<dbReference type="EMBL" id="LPWH01000093">
    <property type="protein sequence ID" value="POQ99676.1"/>
    <property type="molecule type" value="Genomic_DNA"/>
</dbReference>
<evidence type="ECO:0000256" key="4">
    <source>
        <dbReference type="ARBA" id="ARBA00022729"/>
    </source>
</evidence>
<reference evidence="8" key="1">
    <citation type="submission" date="2015-12" db="EMBL/GenBank/DDBJ databases">
        <authorList>
            <person name="Lodha T.D."/>
            <person name="Chintalapati S."/>
            <person name="Chintalapati V.R."/>
            <person name="Sravanthi T."/>
        </authorList>
    </citation>
    <scope>NUCLEOTIDE SEQUENCE [LARGE SCALE GENOMIC DNA]</scope>
    <source>
        <strain evidence="8">JC133</strain>
    </source>
</reference>
<evidence type="ECO:0000256" key="2">
    <source>
        <dbReference type="ARBA" id="ARBA00008520"/>
    </source>
</evidence>
<evidence type="ECO:0000256" key="5">
    <source>
        <dbReference type="ARBA" id="ARBA00049629"/>
    </source>
</evidence>
<comment type="similarity">
    <text evidence="2">Belongs to the bacterial solute-binding protein 1 family.</text>
</comment>
<evidence type="ECO:0000313" key="8">
    <source>
        <dbReference type="Proteomes" id="UP000237350"/>
    </source>
</evidence>
<dbReference type="AlphaFoldDB" id="A0A2S4JJI0"/>
<dbReference type="PANTHER" id="PTHR43649:SF28">
    <property type="entry name" value="BINDING PROTEIN COMPONENT OF ABC SUGAR TRANSPORTER-RELATED"/>
    <property type="match status" value="1"/>
</dbReference>
<dbReference type="GO" id="GO:0055085">
    <property type="term" value="P:transmembrane transport"/>
    <property type="evidence" value="ECO:0007669"/>
    <property type="project" value="InterPro"/>
</dbReference>
<evidence type="ECO:0000313" key="7">
    <source>
        <dbReference type="EMBL" id="POQ99676.1"/>
    </source>
</evidence>
<comment type="caution">
    <text evidence="7">The sequence shown here is derived from an EMBL/GenBank/DDBJ whole genome shotgun (WGS) entry which is preliminary data.</text>
</comment>
<comment type="function">
    <text evidence="5">Part of a binding-protein-dependent transport system for a sugar.</text>
</comment>
<dbReference type="SUPFAM" id="SSF53850">
    <property type="entry name" value="Periplasmic binding protein-like II"/>
    <property type="match status" value="1"/>
</dbReference>
<proteinExistence type="inferred from homology"/>
<dbReference type="PANTHER" id="PTHR43649">
    <property type="entry name" value="ARABINOSE-BINDING PROTEIN-RELATED"/>
    <property type="match status" value="1"/>
</dbReference>
<dbReference type="Pfam" id="PF01547">
    <property type="entry name" value="SBP_bac_1"/>
    <property type="match status" value="1"/>
</dbReference>